<organism evidence="1 2">
    <name type="scientific">Phlebia brevispora</name>
    <dbReference type="NCBI Taxonomy" id="194682"/>
    <lineage>
        <taxon>Eukaryota</taxon>
        <taxon>Fungi</taxon>
        <taxon>Dikarya</taxon>
        <taxon>Basidiomycota</taxon>
        <taxon>Agaricomycotina</taxon>
        <taxon>Agaricomycetes</taxon>
        <taxon>Polyporales</taxon>
        <taxon>Meruliaceae</taxon>
        <taxon>Phlebia</taxon>
    </lineage>
</organism>
<keyword evidence="2" id="KW-1185">Reference proteome</keyword>
<gene>
    <name evidence="1" type="ORF">NM688_g4039</name>
</gene>
<reference evidence="1" key="1">
    <citation type="submission" date="2022-07" db="EMBL/GenBank/DDBJ databases">
        <title>Genome Sequence of Phlebia brevispora.</title>
        <authorList>
            <person name="Buettner E."/>
        </authorList>
    </citation>
    <scope>NUCLEOTIDE SEQUENCE</scope>
    <source>
        <strain evidence="1">MPL23</strain>
    </source>
</reference>
<protein>
    <submittedName>
        <fullName evidence="1">Uncharacterized protein</fullName>
    </submittedName>
</protein>
<sequence length="440" mass="49097">MVQQPLPVELTTHIVKYVSSDCAFEDLTSCSLVSRAWHGGTFPILFRKVAFTYDDGEQEAHSISAASIQVNCGNLTTGGAAQYHGVVPARERRLSTFLAFLNSCPSHAAAVRELSLTAHQPSEDPGHLTDPWLFMRVMQRLPRLDTVRLVDVLLTYPIHLVPQTCDHEEVHYHFVSVLHHATTIFMDHVDDVVTTTHVSWLLGLFSRIGELHMYGDTLVPENEEDLTQGNTTEVETVIWHDNGLFDGCHVLRIIKPESIRVLDLGGPIRTSDIPTLGYLLSSASNLEKLVWNSSSVWKPLVQSWNAPPPQPDKLLQLPIVASQKLRTLTIRSICVQIMYSTQTVLEILRHLPPHLKAQAPAENALPLDIHLVFDQSWWPPTSARPPPMPNDPRTIFSNLERVLNNLTDSRRANIVPATGLTLPHGNILTELSSEKDTIAT</sequence>
<comment type="caution">
    <text evidence="1">The sequence shown here is derived from an EMBL/GenBank/DDBJ whole genome shotgun (WGS) entry which is preliminary data.</text>
</comment>
<dbReference type="Proteomes" id="UP001148662">
    <property type="component" value="Unassembled WGS sequence"/>
</dbReference>
<evidence type="ECO:0000313" key="2">
    <source>
        <dbReference type="Proteomes" id="UP001148662"/>
    </source>
</evidence>
<proteinExistence type="predicted"/>
<evidence type="ECO:0000313" key="1">
    <source>
        <dbReference type="EMBL" id="KAJ3552647.1"/>
    </source>
</evidence>
<name>A0ACC1T4P5_9APHY</name>
<dbReference type="EMBL" id="JANHOG010000635">
    <property type="protein sequence ID" value="KAJ3552647.1"/>
    <property type="molecule type" value="Genomic_DNA"/>
</dbReference>
<accession>A0ACC1T4P5</accession>